<evidence type="ECO:0000313" key="3">
    <source>
        <dbReference type="EMBL" id="AUX30977.1"/>
    </source>
</evidence>
<protein>
    <recommendedName>
        <fullName evidence="2">IgGFc-binding protein N-terminal domain-containing protein</fullName>
    </recommendedName>
</protein>
<dbReference type="EMBL" id="CP012672">
    <property type="protein sequence ID" value="AUX30977.1"/>
    <property type="molecule type" value="Genomic_DNA"/>
</dbReference>
<feature type="domain" description="IgGFc-binding protein N-terminal" evidence="2">
    <location>
        <begin position="259"/>
        <end position="581"/>
    </location>
</feature>
<dbReference type="RefSeq" id="WP_129574843.1">
    <property type="nucleotide sequence ID" value="NZ_CP012672.1"/>
</dbReference>
<evidence type="ECO:0000259" key="2">
    <source>
        <dbReference type="Pfam" id="PF17517"/>
    </source>
</evidence>
<organism evidence="3 4">
    <name type="scientific">Sorangium cellulosum</name>
    <name type="common">Polyangium cellulosum</name>
    <dbReference type="NCBI Taxonomy" id="56"/>
    <lineage>
        <taxon>Bacteria</taxon>
        <taxon>Pseudomonadati</taxon>
        <taxon>Myxococcota</taxon>
        <taxon>Polyangia</taxon>
        <taxon>Polyangiales</taxon>
        <taxon>Polyangiaceae</taxon>
        <taxon>Sorangium</taxon>
    </lineage>
</organism>
<dbReference type="PROSITE" id="PS51257">
    <property type="entry name" value="PROKAR_LIPOPROTEIN"/>
    <property type="match status" value="1"/>
</dbReference>
<dbReference type="InterPro" id="IPR035234">
    <property type="entry name" value="IgGFc-bd_N"/>
</dbReference>
<evidence type="ECO:0000313" key="4">
    <source>
        <dbReference type="Proteomes" id="UP000295497"/>
    </source>
</evidence>
<sequence>MANIARYRRHAIVGIFAATAGVTGSFAGCSDSYRGELTGSGSGPGGTGGGGTGGQGGEGGSTGTFGQGGQCEYTCSNDLKKVISCNGVTIEECGPEFGCVNAKCEPNPCEAAEKSKSSYGCDYWALKTALMPTTKGACFAAMVANTWDLPVKISVARGGEQLPVENFAYIPTWNPTTSRVDYAEYDANAGLPVGQVAILFLSRKSAGASVEDCPAVGALDLETGVSGTGRGTAFHITTDYPVVAYQMLPYGGGKAAFTSATLLLPTSAWDTNYIAINGYSESESASPDDYPGSYPSLAVVAHQNETDVTIRPGVDIVGGTGVEPATRGMAKTYTLNAGEFLQITQPAELTGSPIQSTKPVGVFGAHACMLVPSGVGDCDSGQQQIAPVRATGSEYAAVRYRDRIEGSNESPPWRIVGMVDGTSLTWEPSKPDGAPESIEQGKVYEFEAEGPFVVKSQDGNHPFYVGQYMTGGNQYSTIGDPDWVNVIPPSQYLDYYVFFTDPTYPETSLAVVRTRSKLNNEFADVELDCAGKLGGWKPIGDGNYEYTIVNLTTGNFESVGDCANGRHEMRSDLPFGVTVWGWGAIQQNYRVSYAYPAGAGFLPINDVEIPPTAN</sequence>
<proteinExistence type="predicted"/>
<dbReference type="Proteomes" id="UP000295497">
    <property type="component" value="Chromosome"/>
</dbReference>
<gene>
    <name evidence="3" type="ORF">SOCE836_030930</name>
</gene>
<evidence type="ECO:0000256" key="1">
    <source>
        <dbReference type="SAM" id="MobiDB-lite"/>
    </source>
</evidence>
<dbReference type="Pfam" id="PF17517">
    <property type="entry name" value="IgGFc_binding"/>
    <property type="match status" value="1"/>
</dbReference>
<feature type="region of interest" description="Disordered" evidence="1">
    <location>
        <begin position="38"/>
        <end position="61"/>
    </location>
</feature>
<name>A0A4P2QLP4_SORCE</name>
<dbReference type="PANTHER" id="PTHR46534:SF1">
    <property type="entry name" value="IGGFC-BINDING PROTEIN N-TERMINAL DOMAIN-CONTAINING PROTEIN"/>
    <property type="match status" value="1"/>
</dbReference>
<dbReference type="AlphaFoldDB" id="A0A4P2QLP4"/>
<dbReference type="PANTHER" id="PTHR46534">
    <property type="entry name" value="IGGFC_BINDING DOMAIN-CONTAINING PROTEIN"/>
    <property type="match status" value="1"/>
</dbReference>
<reference evidence="3 4" key="1">
    <citation type="submission" date="2015-09" db="EMBL/GenBank/DDBJ databases">
        <title>Sorangium comparison.</title>
        <authorList>
            <person name="Zaburannyi N."/>
            <person name="Bunk B."/>
            <person name="Overmann J."/>
            <person name="Mueller R."/>
        </authorList>
    </citation>
    <scope>NUCLEOTIDE SEQUENCE [LARGE SCALE GENOMIC DNA]</scope>
    <source>
        <strain evidence="3 4">So ce836</strain>
    </source>
</reference>
<accession>A0A4P2QLP4</accession>